<sequence>MSAPLATGGMECPSSGAGLATEGLECLGAGAQRGRVNLRGSIQLISNFQGTLVERQRLQGKIKIG</sequence>
<gene>
    <name evidence="1" type="ORF">LCGC14_0750310</name>
</gene>
<comment type="caution">
    <text evidence="1">The sequence shown here is derived from an EMBL/GenBank/DDBJ whole genome shotgun (WGS) entry which is preliminary data.</text>
</comment>
<accession>A0A0F9TB95</accession>
<evidence type="ECO:0000313" key="1">
    <source>
        <dbReference type="EMBL" id="KKN38768.1"/>
    </source>
</evidence>
<dbReference type="EMBL" id="LAZR01001805">
    <property type="protein sequence ID" value="KKN38768.1"/>
    <property type="molecule type" value="Genomic_DNA"/>
</dbReference>
<reference evidence="1" key="1">
    <citation type="journal article" date="2015" name="Nature">
        <title>Complex archaea that bridge the gap between prokaryotes and eukaryotes.</title>
        <authorList>
            <person name="Spang A."/>
            <person name="Saw J.H."/>
            <person name="Jorgensen S.L."/>
            <person name="Zaremba-Niedzwiedzka K."/>
            <person name="Martijn J."/>
            <person name="Lind A.E."/>
            <person name="van Eijk R."/>
            <person name="Schleper C."/>
            <person name="Guy L."/>
            <person name="Ettema T.J."/>
        </authorList>
    </citation>
    <scope>NUCLEOTIDE SEQUENCE</scope>
</reference>
<protein>
    <submittedName>
        <fullName evidence="1">Uncharacterized protein</fullName>
    </submittedName>
</protein>
<organism evidence="1">
    <name type="scientific">marine sediment metagenome</name>
    <dbReference type="NCBI Taxonomy" id="412755"/>
    <lineage>
        <taxon>unclassified sequences</taxon>
        <taxon>metagenomes</taxon>
        <taxon>ecological metagenomes</taxon>
    </lineage>
</organism>
<proteinExistence type="predicted"/>
<name>A0A0F9TB95_9ZZZZ</name>
<dbReference type="AlphaFoldDB" id="A0A0F9TB95"/>